<keyword evidence="4" id="KW-1003">Cell membrane</keyword>
<evidence type="ECO:0000256" key="2">
    <source>
        <dbReference type="ARBA" id="ARBA00009765"/>
    </source>
</evidence>
<dbReference type="EMBL" id="QETA01000004">
    <property type="protein sequence ID" value="PWF22578.1"/>
    <property type="molecule type" value="Genomic_DNA"/>
</dbReference>
<feature type="region of interest" description="Disordered" evidence="8">
    <location>
        <begin position="375"/>
        <end position="416"/>
    </location>
</feature>
<sequence>MLRIFQIRPGQAFQELTSLPAAPPADGFLWLAVARADLERRRHALQDDMQRTAGRTLLDLHLADLENHQQPSHYDCTADYDILVFRRLADAMLDDLPARPATGTRPQQEPQLLPASDIQTEPVGFAIFERVLLSVHPDSACSTLGVAIERLSLQAQSETGPHATQTGGGRLPTSAAELMLRMLGLMVDDFLVLRKAMTTRLDHWQQHLLRPNARFGNWEGLLQARQTLHHLESLCEDQLSAVSGWIETLEDLPPSSDASRRTHEILLVRSRDVAEHIGRVARHVRLLEQSAETAVQIHFTIQGNRTNDVMRTLTAITAIFLPLGLIADLFGMGLEFLPWLRHEHGFWWTLAVMCLISIALVVYFSHKRYLSASDAPPPRLRDRPVPSLSHPTKGVPHGRNHAPHEQSVPATRTGRQ</sequence>
<evidence type="ECO:0000256" key="5">
    <source>
        <dbReference type="ARBA" id="ARBA00022692"/>
    </source>
</evidence>
<feature type="transmembrane region" description="Helical" evidence="9">
    <location>
        <begin position="346"/>
        <end position="364"/>
    </location>
</feature>
<dbReference type="Pfam" id="PF01544">
    <property type="entry name" value="CorA"/>
    <property type="match status" value="1"/>
</dbReference>
<evidence type="ECO:0000256" key="1">
    <source>
        <dbReference type="ARBA" id="ARBA00004651"/>
    </source>
</evidence>
<reference evidence="11" key="1">
    <citation type="submission" date="2018-05" db="EMBL/GenBank/DDBJ databases">
        <authorList>
            <person name="Li Y."/>
        </authorList>
    </citation>
    <scope>NUCLEOTIDE SEQUENCE [LARGE SCALE GENOMIC DNA]</scope>
    <source>
        <strain evidence="11">3d-2-2</strain>
    </source>
</reference>
<gene>
    <name evidence="10" type="ORF">DD235_10865</name>
</gene>
<organism evidence="10 11">
    <name type="scientific">Corticimicrobacter populi</name>
    <dbReference type="NCBI Taxonomy" id="2175229"/>
    <lineage>
        <taxon>Bacteria</taxon>
        <taxon>Pseudomonadati</taxon>
        <taxon>Pseudomonadota</taxon>
        <taxon>Betaproteobacteria</taxon>
        <taxon>Burkholderiales</taxon>
        <taxon>Alcaligenaceae</taxon>
        <taxon>Corticimicrobacter</taxon>
    </lineage>
</organism>
<comment type="caution">
    <text evidence="10">The sequence shown here is derived from an EMBL/GenBank/DDBJ whole genome shotgun (WGS) entry which is preliminary data.</text>
</comment>
<accession>A0A2V1K0M4</accession>
<dbReference type="Proteomes" id="UP000245212">
    <property type="component" value="Unassembled WGS sequence"/>
</dbReference>
<protein>
    <submittedName>
        <fullName evidence="10">Magnesium transporter CorA</fullName>
    </submittedName>
</protein>
<comment type="subcellular location">
    <subcellularLocation>
        <location evidence="1">Cell membrane</location>
        <topology evidence="1">Multi-pass membrane protein</topology>
    </subcellularLocation>
</comment>
<evidence type="ECO:0000256" key="9">
    <source>
        <dbReference type="SAM" id="Phobius"/>
    </source>
</evidence>
<dbReference type="GO" id="GO:0050897">
    <property type="term" value="F:cobalt ion binding"/>
    <property type="evidence" value="ECO:0007669"/>
    <property type="project" value="TreeGrafter"/>
</dbReference>
<keyword evidence="7 9" id="KW-0472">Membrane</keyword>
<keyword evidence="3" id="KW-0813">Transport</keyword>
<dbReference type="Gene3D" id="1.20.58.340">
    <property type="entry name" value="Magnesium transport protein CorA, transmembrane region"/>
    <property type="match status" value="2"/>
</dbReference>
<keyword evidence="11" id="KW-1185">Reference proteome</keyword>
<feature type="transmembrane region" description="Helical" evidence="9">
    <location>
        <begin position="313"/>
        <end position="334"/>
    </location>
</feature>
<dbReference type="PANTHER" id="PTHR46494:SF1">
    <property type="entry name" value="CORA FAMILY METAL ION TRANSPORTER (EUROFUNG)"/>
    <property type="match status" value="1"/>
</dbReference>
<dbReference type="CDD" id="cd12822">
    <property type="entry name" value="TmCorA-like"/>
    <property type="match status" value="1"/>
</dbReference>
<evidence type="ECO:0000256" key="7">
    <source>
        <dbReference type="ARBA" id="ARBA00023136"/>
    </source>
</evidence>
<evidence type="ECO:0000256" key="6">
    <source>
        <dbReference type="ARBA" id="ARBA00022989"/>
    </source>
</evidence>
<dbReference type="GO" id="GO:0015087">
    <property type="term" value="F:cobalt ion transmembrane transporter activity"/>
    <property type="evidence" value="ECO:0007669"/>
    <property type="project" value="TreeGrafter"/>
</dbReference>
<evidence type="ECO:0000256" key="4">
    <source>
        <dbReference type="ARBA" id="ARBA00022475"/>
    </source>
</evidence>
<comment type="similarity">
    <text evidence="2">Belongs to the CorA metal ion transporter (MIT) (TC 1.A.35) family.</text>
</comment>
<evidence type="ECO:0000313" key="11">
    <source>
        <dbReference type="Proteomes" id="UP000245212"/>
    </source>
</evidence>
<evidence type="ECO:0000256" key="8">
    <source>
        <dbReference type="SAM" id="MobiDB-lite"/>
    </source>
</evidence>
<evidence type="ECO:0000256" key="3">
    <source>
        <dbReference type="ARBA" id="ARBA00022448"/>
    </source>
</evidence>
<dbReference type="SUPFAM" id="SSF144083">
    <property type="entry name" value="Magnesium transport protein CorA, transmembrane region"/>
    <property type="match status" value="1"/>
</dbReference>
<dbReference type="PANTHER" id="PTHR46494">
    <property type="entry name" value="CORA FAMILY METAL ION TRANSPORTER (EUROFUNG)"/>
    <property type="match status" value="1"/>
</dbReference>
<dbReference type="GO" id="GO:0005886">
    <property type="term" value="C:plasma membrane"/>
    <property type="evidence" value="ECO:0007669"/>
    <property type="project" value="UniProtKB-SubCell"/>
</dbReference>
<dbReference type="InterPro" id="IPR002523">
    <property type="entry name" value="MgTranspt_CorA/ZnTranspt_ZntB"/>
</dbReference>
<feature type="region of interest" description="Disordered" evidence="8">
    <location>
        <begin position="97"/>
        <end position="116"/>
    </location>
</feature>
<dbReference type="InterPro" id="IPR045861">
    <property type="entry name" value="CorA_cytoplasmic_dom"/>
</dbReference>
<dbReference type="InterPro" id="IPR045863">
    <property type="entry name" value="CorA_TM1_TM2"/>
</dbReference>
<name>A0A2V1K0M4_9BURK</name>
<dbReference type="AlphaFoldDB" id="A0A2V1K0M4"/>
<keyword evidence="6 9" id="KW-1133">Transmembrane helix</keyword>
<dbReference type="SUPFAM" id="SSF143865">
    <property type="entry name" value="CorA soluble domain-like"/>
    <property type="match status" value="1"/>
</dbReference>
<keyword evidence="5 9" id="KW-0812">Transmembrane</keyword>
<evidence type="ECO:0000313" key="10">
    <source>
        <dbReference type="EMBL" id="PWF22578.1"/>
    </source>
</evidence>
<dbReference type="GO" id="GO:0000287">
    <property type="term" value="F:magnesium ion binding"/>
    <property type="evidence" value="ECO:0007669"/>
    <property type="project" value="TreeGrafter"/>
</dbReference>
<dbReference type="GO" id="GO:0015095">
    <property type="term" value="F:magnesium ion transmembrane transporter activity"/>
    <property type="evidence" value="ECO:0007669"/>
    <property type="project" value="TreeGrafter"/>
</dbReference>
<proteinExistence type="inferred from homology"/>
<dbReference type="RefSeq" id="WP_109062103.1">
    <property type="nucleotide sequence ID" value="NZ_QETA01000004.1"/>
</dbReference>